<dbReference type="EMBL" id="CP109831">
    <property type="protein sequence ID" value="UYU17789.1"/>
    <property type="molecule type" value="Genomic_DNA"/>
</dbReference>
<protein>
    <recommendedName>
        <fullName evidence="4">D-aminoacyl-tRNA deacylase</fullName>
        <ecNumber evidence="4">3.1.1.96</ecNumber>
    </recommendedName>
</protein>
<dbReference type="Gene3D" id="3.40.630.50">
    <property type="entry name" value="AF0625-like"/>
    <property type="match status" value="1"/>
</dbReference>
<comment type="function">
    <text evidence="4">D-aminoacyl-tRNA deacylase with broad substrate specificity. By recycling D-aminoacyl-tRNA to D-amino acids and free tRNA molecules, this enzyme counteracts the toxicity associated with the formation of D-aminoacyl-tRNA entities in vivo.</text>
</comment>
<dbReference type="SUPFAM" id="SSF142535">
    <property type="entry name" value="AF0625-like"/>
    <property type="match status" value="1"/>
</dbReference>
<accession>A0AAX3E7B2</accession>
<dbReference type="PANTHER" id="PTHR34667:SF1">
    <property type="entry name" value="D-AMINOACYL-TRNA DEACYLASE"/>
    <property type="match status" value="1"/>
</dbReference>
<dbReference type="Pfam" id="PF04414">
    <property type="entry name" value="tRNA_deacylase"/>
    <property type="match status" value="1"/>
</dbReference>
<evidence type="ECO:0000256" key="1">
    <source>
        <dbReference type="ARBA" id="ARBA00022723"/>
    </source>
</evidence>
<dbReference type="Gene3D" id="3.40.50.10700">
    <property type="entry name" value="AF0625-like"/>
    <property type="match status" value="1"/>
</dbReference>
<evidence type="ECO:0000256" key="3">
    <source>
        <dbReference type="ARBA" id="ARBA00022833"/>
    </source>
</evidence>
<dbReference type="Proteomes" id="UP001156196">
    <property type="component" value="Chromosome"/>
</dbReference>
<evidence type="ECO:0000313" key="5">
    <source>
        <dbReference type="EMBL" id="UYU17789.1"/>
    </source>
</evidence>
<comment type="catalytic activity">
    <reaction evidence="4">
        <text>glycyl-tRNA(Ala) + H2O = tRNA(Ala) + glycine + H(+)</text>
        <dbReference type="Rhea" id="RHEA:53744"/>
        <dbReference type="Rhea" id="RHEA-COMP:9657"/>
        <dbReference type="Rhea" id="RHEA-COMP:13640"/>
        <dbReference type="ChEBI" id="CHEBI:15377"/>
        <dbReference type="ChEBI" id="CHEBI:15378"/>
        <dbReference type="ChEBI" id="CHEBI:57305"/>
        <dbReference type="ChEBI" id="CHEBI:78442"/>
        <dbReference type="ChEBI" id="CHEBI:78522"/>
        <dbReference type="EC" id="3.1.1.96"/>
    </reaction>
</comment>
<organism evidence="5 6">
    <name type="scientific">Methanoculleus submarinus</name>
    <dbReference type="NCBI Taxonomy" id="204050"/>
    <lineage>
        <taxon>Archaea</taxon>
        <taxon>Methanobacteriati</taxon>
        <taxon>Methanobacteriota</taxon>
        <taxon>Stenosarchaea group</taxon>
        <taxon>Methanomicrobia</taxon>
        <taxon>Methanomicrobiales</taxon>
        <taxon>Methanomicrobiaceae</taxon>
        <taxon>Methanoculleus</taxon>
    </lineage>
</organism>
<keyword evidence="3 4" id="KW-0862">Zinc</keyword>
<comment type="cofactor">
    <cofactor evidence="4">
        <name>Zn(2+)</name>
        <dbReference type="ChEBI" id="CHEBI:29105"/>
    </cofactor>
    <text evidence="4">Binds 2 Zn(2+) ions per subunit.</text>
</comment>
<gene>
    <name evidence="4" type="primary">dtdA</name>
    <name evidence="5" type="ORF">OH143_08735</name>
</gene>
<evidence type="ECO:0000256" key="4">
    <source>
        <dbReference type="HAMAP-Rule" id="MF_00562"/>
    </source>
</evidence>
<dbReference type="PANTHER" id="PTHR34667">
    <property type="entry name" value="D-AMINOACYL-TRNA DEACYLASE"/>
    <property type="match status" value="1"/>
</dbReference>
<keyword evidence="6" id="KW-1185">Reference proteome</keyword>
<dbReference type="RefSeq" id="WP_011843251.1">
    <property type="nucleotide sequence ID" value="NZ_CP109831.1"/>
</dbReference>
<dbReference type="KEGG" id="msum:OH143_08735"/>
<dbReference type="GeneID" id="4845962"/>
<dbReference type="GO" id="GO:0051499">
    <property type="term" value="F:D-aminoacyl-tRNA deacylase activity"/>
    <property type="evidence" value="ECO:0007669"/>
    <property type="project" value="UniProtKB-UniRule"/>
</dbReference>
<dbReference type="GO" id="GO:0008270">
    <property type="term" value="F:zinc ion binding"/>
    <property type="evidence" value="ECO:0007669"/>
    <property type="project" value="UniProtKB-UniRule"/>
</dbReference>
<proteinExistence type="inferred from homology"/>
<comment type="catalytic activity">
    <reaction evidence="4">
        <text>a D-aminoacyl-tRNA + H2O = a tRNA + a D-alpha-amino acid + H(+)</text>
        <dbReference type="Rhea" id="RHEA:13953"/>
        <dbReference type="Rhea" id="RHEA-COMP:10123"/>
        <dbReference type="Rhea" id="RHEA-COMP:10124"/>
        <dbReference type="ChEBI" id="CHEBI:15377"/>
        <dbReference type="ChEBI" id="CHEBI:15378"/>
        <dbReference type="ChEBI" id="CHEBI:59871"/>
        <dbReference type="ChEBI" id="CHEBI:78442"/>
        <dbReference type="ChEBI" id="CHEBI:79333"/>
        <dbReference type="EC" id="3.1.1.96"/>
    </reaction>
</comment>
<keyword evidence="1 4" id="KW-0479">Metal-binding</keyword>
<evidence type="ECO:0000313" key="6">
    <source>
        <dbReference type="Proteomes" id="UP001156196"/>
    </source>
</evidence>
<evidence type="ECO:0000256" key="2">
    <source>
        <dbReference type="ARBA" id="ARBA00022801"/>
    </source>
</evidence>
<reference evidence="5" key="1">
    <citation type="submission" date="2022-10" db="EMBL/GenBank/DDBJ databases">
        <title>Complete genome of Methanoculleus submarinus DSM 15122.</title>
        <authorList>
            <person name="Chen S.-C."/>
            <person name="Lai S.-J."/>
            <person name="You Y.-T."/>
        </authorList>
    </citation>
    <scope>NUCLEOTIDE SEQUENCE</scope>
    <source>
        <strain evidence="5">DSM 15122</strain>
    </source>
</reference>
<dbReference type="InterPro" id="IPR007508">
    <property type="entry name" value="DtdA"/>
</dbReference>
<dbReference type="HAMAP" id="MF_00562">
    <property type="entry name" value="Deacylase_DtdA"/>
    <property type="match status" value="1"/>
</dbReference>
<name>A0AAX3E7B2_9EURY</name>
<dbReference type="InterPro" id="IPR018033">
    <property type="entry name" value="Deacylase_DtdA_archaea"/>
</dbReference>
<comment type="subunit">
    <text evidence="4">Monomer.</text>
</comment>
<dbReference type="AlphaFoldDB" id="A0AAX3E7B2"/>
<dbReference type="NCBIfam" id="NF011436">
    <property type="entry name" value="PRK14866.1-3"/>
    <property type="match status" value="1"/>
</dbReference>
<sequence>MLYPMRIALINSQQDVGGVNIKNHLQTLLAAGGRWPLAEQHELTFYEVAGRLIHQDRIDEEVDADLILFISRHASVHPTPALTVHVTGNYEGADLGGEPGRLAPAAPAWMHAILGNLAARAPEGYRVSYEVTHHGPTALSTPSLFVEIGSTATEWADPAAGRAVAESILAAEPQETIDLLGFGGTHYAVRQTEIALSSRGAFGHMVPTRQIGAVDPVLLRTMQEASGAVAGYIDRKSLTKDDAGRIERMLGDAALPLLSESEIQEASGLAWAAYLRVRELAEEIAPGSRVRIHDLRGEGTPAVVRIGPGLIEETIKSDRSGFLKGLDELPVAHLSKGSNEVLSTFICFENESSRLASDITTLCVKLLLICENAVIDGDHLVLRKVRFDPEKARRHGIPKGPLFAMLAGGKAVEIEGRMVTPDAVQTTSVKRIHIPGLERYI</sequence>
<dbReference type="EC" id="3.1.1.96" evidence="4"/>
<dbReference type="GO" id="GO:0019478">
    <property type="term" value="P:D-amino acid catabolic process"/>
    <property type="evidence" value="ECO:0007669"/>
    <property type="project" value="UniProtKB-UniRule"/>
</dbReference>
<comment type="similarity">
    <text evidence="4">Belongs to the DtdA deacylase family.</text>
</comment>
<keyword evidence="2 4" id="KW-0378">Hydrolase</keyword>